<accession>A0A6N6VVX6</accession>
<dbReference type="EMBL" id="WFLM01000001">
    <property type="protein sequence ID" value="KAB8040623.1"/>
    <property type="molecule type" value="Genomic_DNA"/>
</dbReference>
<sequence>MNTIKIFQKYLFLCLFIILSNNFISCHHYSGQSINFQVNAPSLNNHNRSSSYTSFITRQIPIQITNSSGFNLQTTLNSGSNSVQLPTGSIHIKIGYLADGLKSSQTTCDNSGSNNSSGDDNKVLYTEFESDFTINSSTSSININFPNPFTEFSFDHFGFIIIDASGNPAVNAQVYYVDPISNQKIYNPCKGIPENGTTDSLGRFAVDLPVYNNSKQFYFNVVLSDGTTQNFKPTLARGASKAQFYFMKMASGSLTAMNDQTDSFLGDGFTIAQRRDTLLKNPRFPDITSATLNSPDYDTGFASLYPNYTQTENQYDLIYRRKLVIMCQILDSNNNPISPFSNYQICNNYYPDIGLITSPNLSSGSSYNLNVYYYDTEGYCPLSSTSGCTASIPLSKNFMYK</sequence>
<comment type="caution">
    <text evidence="1">The sequence shown here is derived from an EMBL/GenBank/DDBJ whole genome shotgun (WGS) entry which is preliminary data.</text>
</comment>
<reference evidence="1 2" key="1">
    <citation type="submission" date="2019-10" db="EMBL/GenBank/DDBJ databases">
        <title>New species of Slilvanegrellaceae.</title>
        <authorList>
            <person name="Pitt A."/>
            <person name="Hahn M.W."/>
        </authorList>
    </citation>
    <scope>NUCLEOTIDE SEQUENCE [LARGE SCALE GENOMIC DNA]</scope>
    <source>
        <strain evidence="1 2">SP-Ram-0.45-NSY-1</strain>
    </source>
</reference>
<dbReference type="OrthoDB" id="5293537at2"/>
<name>A0A6N6VVX6_9BACT</name>
<gene>
    <name evidence="1" type="ORF">GCL60_01500</name>
</gene>
<evidence type="ECO:0000313" key="1">
    <source>
        <dbReference type="EMBL" id="KAB8040623.1"/>
    </source>
</evidence>
<keyword evidence="2" id="KW-1185">Reference proteome</keyword>
<dbReference type="Proteomes" id="UP000437748">
    <property type="component" value="Unassembled WGS sequence"/>
</dbReference>
<proteinExistence type="predicted"/>
<organism evidence="1 2">
    <name type="scientific">Silvanigrella paludirubra</name>
    <dbReference type="NCBI Taxonomy" id="2499159"/>
    <lineage>
        <taxon>Bacteria</taxon>
        <taxon>Pseudomonadati</taxon>
        <taxon>Bdellovibrionota</taxon>
        <taxon>Oligoflexia</taxon>
        <taxon>Silvanigrellales</taxon>
        <taxon>Silvanigrellaceae</taxon>
        <taxon>Silvanigrella</taxon>
    </lineage>
</organism>
<protein>
    <submittedName>
        <fullName evidence="1">Uncharacterized protein</fullName>
    </submittedName>
</protein>
<dbReference type="RefSeq" id="WP_153418139.1">
    <property type="nucleotide sequence ID" value="NZ_WFLM01000001.1"/>
</dbReference>
<evidence type="ECO:0000313" key="2">
    <source>
        <dbReference type="Proteomes" id="UP000437748"/>
    </source>
</evidence>
<dbReference type="AlphaFoldDB" id="A0A6N6VVX6"/>